<dbReference type="PANTHER" id="PTHR28297:SF1">
    <property type="entry name" value="FUNGAL PROTEIN"/>
    <property type="match status" value="1"/>
</dbReference>
<dbReference type="InterPro" id="IPR018852">
    <property type="entry name" value="DUF2456"/>
</dbReference>
<evidence type="ECO:0000313" key="4">
    <source>
        <dbReference type="EnsemblFungi" id="PTTG_12009-t43_1-p1"/>
    </source>
</evidence>
<feature type="transmembrane region" description="Helical" evidence="2">
    <location>
        <begin position="239"/>
        <end position="261"/>
    </location>
</feature>
<keyword evidence="2" id="KW-1133">Transmembrane helix</keyword>
<accession>A0A180GZU3</accession>
<keyword evidence="2" id="KW-0472">Membrane</keyword>
<dbReference type="PANTHER" id="PTHR28297">
    <property type="entry name" value="FUNGAL PROTEIN"/>
    <property type="match status" value="1"/>
</dbReference>
<feature type="region of interest" description="Disordered" evidence="1">
    <location>
        <begin position="339"/>
        <end position="485"/>
    </location>
</feature>
<feature type="transmembrane region" description="Helical" evidence="2">
    <location>
        <begin position="273"/>
        <end position="296"/>
    </location>
</feature>
<proteinExistence type="predicted"/>
<reference evidence="4" key="4">
    <citation type="submission" date="2025-05" db="UniProtKB">
        <authorList>
            <consortium name="EnsemblFungi"/>
        </authorList>
    </citation>
    <scope>IDENTIFICATION</scope>
    <source>
        <strain evidence="4">isolate 1-1 / race 1 (BBBD)</strain>
    </source>
</reference>
<dbReference type="AlphaFoldDB" id="A0A180GZU3"/>
<organism evidence="3">
    <name type="scientific">Puccinia triticina (isolate 1-1 / race 1 (BBBD))</name>
    <name type="common">Brown leaf rust fungus</name>
    <dbReference type="NCBI Taxonomy" id="630390"/>
    <lineage>
        <taxon>Eukaryota</taxon>
        <taxon>Fungi</taxon>
        <taxon>Dikarya</taxon>
        <taxon>Basidiomycota</taxon>
        <taxon>Pucciniomycotina</taxon>
        <taxon>Pucciniomycetes</taxon>
        <taxon>Pucciniales</taxon>
        <taxon>Pucciniaceae</taxon>
        <taxon>Puccinia</taxon>
    </lineage>
</organism>
<dbReference type="OrthoDB" id="15595at2759"/>
<feature type="transmembrane region" description="Helical" evidence="2">
    <location>
        <begin position="134"/>
        <end position="154"/>
    </location>
</feature>
<dbReference type="Proteomes" id="UP000005240">
    <property type="component" value="Unassembled WGS sequence"/>
</dbReference>
<evidence type="ECO:0000256" key="1">
    <source>
        <dbReference type="SAM" id="MobiDB-lite"/>
    </source>
</evidence>
<feature type="transmembrane region" description="Helical" evidence="2">
    <location>
        <begin position="87"/>
        <end position="114"/>
    </location>
</feature>
<feature type="compositionally biased region" description="Polar residues" evidence="1">
    <location>
        <begin position="426"/>
        <end position="435"/>
    </location>
</feature>
<dbReference type="EnsemblFungi" id="PTTG_12009-t43_1">
    <property type="protein sequence ID" value="PTTG_12009-t43_1-p1"/>
    <property type="gene ID" value="PTTG_12009"/>
</dbReference>
<keyword evidence="2" id="KW-0812">Transmembrane</keyword>
<reference evidence="4 5" key="3">
    <citation type="journal article" date="2017" name="G3 (Bethesda)">
        <title>Comparative analysis highlights variable genome content of wheat rusts and divergence of the mating loci.</title>
        <authorList>
            <person name="Cuomo C.A."/>
            <person name="Bakkeren G."/>
            <person name="Khalil H.B."/>
            <person name="Panwar V."/>
            <person name="Joly D."/>
            <person name="Linning R."/>
            <person name="Sakthikumar S."/>
            <person name="Song X."/>
            <person name="Adiconis X."/>
            <person name="Fan L."/>
            <person name="Goldberg J.M."/>
            <person name="Levin J.Z."/>
            <person name="Young S."/>
            <person name="Zeng Q."/>
            <person name="Anikster Y."/>
            <person name="Bruce M."/>
            <person name="Wang M."/>
            <person name="Yin C."/>
            <person name="McCallum B."/>
            <person name="Szabo L.J."/>
            <person name="Hulbert S."/>
            <person name="Chen X."/>
            <person name="Fellers J.P."/>
        </authorList>
    </citation>
    <scope>NUCLEOTIDE SEQUENCE</scope>
    <source>
        <strain evidence="5">Isolate 1-1 / race 1 (BBBD)</strain>
        <strain evidence="4">isolate 1-1 / race 1 (BBBD)</strain>
    </source>
</reference>
<sequence length="485" mass="53124">MDRPLSSNNVREDDPDEIQTLGPTTPSSTERDMDTPAAGLPLATRSAADLEAQQTPAASLPDPSSYPGRPAGLHPLAIPPLSLGQKLYIILPQMIGAAILDGAANFGIGCAMYLNAKNVRIWILKNNTVAGDMAVTIFIQGVLTFCIASGMVHVDLRKNKISAFQYPWPDTSWGAAKRLPPDEAQTRIGRLWRQFHNGQGFSRGLHFFSGSDVNDIFDSRLSRSQFTTRLCWSIWKGSVLSLIFFFLIWPISIAIVTPIWVDENLGNGNFTAPLIKAVYGFVYGLLMNPVCAMIAMGSEDSVRAHREERQRERFQNPEKDAMKTTAAERVAVVEPTRALNPSGHEAGPAMAQISNHTPQRVESLRRSLDTIGLRNQPTGTVEFEDAQGPRGPGHAGLGWRSADVHRRRSLDTARRTSRGRYANPSGDLNRSTSVGSARAKPQPDTFGLFGPSGQLTAPHDNNHRHSSHSNISGRMRTLSEHSAQH</sequence>
<gene>
    <name evidence="3" type="ORF">PTTG_12009</name>
</gene>
<protein>
    <submittedName>
        <fullName evidence="3 4">Uncharacterized protein</fullName>
    </submittedName>
</protein>
<dbReference type="EMBL" id="ADAS02000010">
    <property type="protein sequence ID" value="OAV97889.1"/>
    <property type="molecule type" value="Genomic_DNA"/>
</dbReference>
<reference evidence="3" key="1">
    <citation type="submission" date="2009-11" db="EMBL/GenBank/DDBJ databases">
        <authorList>
            <consortium name="The Broad Institute Genome Sequencing Platform"/>
            <person name="Ward D."/>
            <person name="Feldgarden M."/>
            <person name="Earl A."/>
            <person name="Young S.K."/>
            <person name="Zeng Q."/>
            <person name="Koehrsen M."/>
            <person name="Alvarado L."/>
            <person name="Berlin A."/>
            <person name="Bochicchio J."/>
            <person name="Borenstein D."/>
            <person name="Chapman S.B."/>
            <person name="Chen Z."/>
            <person name="Engels R."/>
            <person name="Freedman E."/>
            <person name="Gellesch M."/>
            <person name="Goldberg J."/>
            <person name="Griggs A."/>
            <person name="Gujja S."/>
            <person name="Heilman E."/>
            <person name="Heiman D."/>
            <person name="Hepburn T."/>
            <person name="Howarth C."/>
            <person name="Jen D."/>
            <person name="Larson L."/>
            <person name="Lewis B."/>
            <person name="Mehta T."/>
            <person name="Park D."/>
            <person name="Pearson M."/>
            <person name="Roberts A."/>
            <person name="Saif S."/>
            <person name="Shea T."/>
            <person name="Shenoy N."/>
            <person name="Sisk P."/>
            <person name="Stolte C."/>
            <person name="Sykes S."/>
            <person name="Thomson T."/>
            <person name="Walk T."/>
            <person name="White J."/>
            <person name="Yandava C."/>
            <person name="Izard J."/>
            <person name="Baranova O.V."/>
            <person name="Blanton J.M."/>
            <person name="Tanner A.C."/>
            <person name="Dewhirst F.E."/>
            <person name="Haas B."/>
            <person name="Nusbaum C."/>
            <person name="Birren B."/>
        </authorList>
    </citation>
    <scope>NUCLEOTIDE SEQUENCE [LARGE SCALE GENOMIC DNA]</scope>
    <source>
        <strain evidence="3">1-1 BBBD Race 1</strain>
    </source>
</reference>
<dbReference type="VEuPathDB" id="FungiDB:PTTG_12009"/>
<evidence type="ECO:0000313" key="5">
    <source>
        <dbReference type="Proteomes" id="UP000005240"/>
    </source>
</evidence>
<keyword evidence="5" id="KW-1185">Reference proteome</keyword>
<evidence type="ECO:0000313" key="3">
    <source>
        <dbReference type="EMBL" id="OAV97889.1"/>
    </source>
</evidence>
<dbReference type="STRING" id="630390.A0A180GZU3"/>
<evidence type="ECO:0000256" key="2">
    <source>
        <dbReference type="SAM" id="Phobius"/>
    </source>
</evidence>
<name>A0A180GZU3_PUCT1</name>
<dbReference type="Pfam" id="PF10445">
    <property type="entry name" value="DUF2456"/>
    <property type="match status" value="1"/>
</dbReference>
<reference evidence="3" key="2">
    <citation type="submission" date="2016-05" db="EMBL/GenBank/DDBJ databases">
        <title>Comparative analysis highlights variable genome content of wheat rusts and divergence of the mating loci.</title>
        <authorList>
            <person name="Cuomo C.A."/>
            <person name="Bakkeren G."/>
            <person name="Szabo L."/>
            <person name="Khalil H."/>
            <person name="Joly D."/>
            <person name="Goldberg J."/>
            <person name="Young S."/>
            <person name="Zeng Q."/>
            <person name="Fellers J."/>
        </authorList>
    </citation>
    <scope>NUCLEOTIDE SEQUENCE [LARGE SCALE GENOMIC DNA]</scope>
    <source>
        <strain evidence="3">1-1 BBBD Race 1</strain>
    </source>
</reference>
<feature type="region of interest" description="Disordered" evidence="1">
    <location>
        <begin position="1"/>
        <end position="66"/>
    </location>
</feature>